<proteinExistence type="predicted"/>
<dbReference type="AlphaFoldDB" id="A0A3D2X311"/>
<reference evidence="1 2" key="1">
    <citation type="journal article" date="2018" name="Nat. Biotechnol.">
        <title>A standardized bacterial taxonomy based on genome phylogeny substantially revises the tree of life.</title>
        <authorList>
            <person name="Parks D.H."/>
            <person name="Chuvochina M."/>
            <person name="Waite D.W."/>
            <person name="Rinke C."/>
            <person name="Skarshewski A."/>
            <person name="Chaumeil P.A."/>
            <person name="Hugenholtz P."/>
        </authorList>
    </citation>
    <scope>NUCLEOTIDE SEQUENCE [LARGE SCALE GENOMIC DNA]</scope>
    <source>
        <strain evidence="1">UBA11728</strain>
    </source>
</reference>
<organism evidence="1 2">
    <name type="scientific">Lachnoclostridium phytofermentans</name>
    <dbReference type="NCBI Taxonomy" id="66219"/>
    <lineage>
        <taxon>Bacteria</taxon>
        <taxon>Bacillati</taxon>
        <taxon>Bacillota</taxon>
        <taxon>Clostridia</taxon>
        <taxon>Lachnospirales</taxon>
        <taxon>Lachnospiraceae</taxon>
    </lineage>
</organism>
<dbReference type="EMBL" id="DPVV01000131">
    <property type="protein sequence ID" value="HCL01530.1"/>
    <property type="molecule type" value="Genomic_DNA"/>
</dbReference>
<dbReference type="Proteomes" id="UP000262969">
    <property type="component" value="Unassembled WGS sequence"/>
</dbReference>
<name>A0A3D2X311_9FIRM</name>
<gene>
    <name evidence="1" type="ORF">DHW61_03800</name>
</gene>
<evidence type="ECO:0000313" key="2">
    <source>
        <dbReference type="Proteomes" id="UP000262969"/>
    </source>
</evidence>
<protein>
    <submittedName>
        <fullName evidence="1">Uncharacterized protein</fullName>
    </submittedName>
</protein>
<evidence type="ECO:0000313" key="1">
    <source>
        <dbReference type="EMBL" id="HCL01530.1"/>
    </source>
</evidence>
<comment type="caution">
    <text evidence="1">The sequence shown here is derived from an EMBL/GenBank/DDBJ whole genome shotgun (WGS) entry which is preliminary data.</text>
</comment>
<accession>A0A3D2X311</accession>
<sequence>MGFIIIFFTILSLMYVISNLKKKNTKIHKKVLISLVVFITCLLCTIYYFIPFNFNFDNSNFNVRVELYGEKEIALQENQVDDLIKILNELKVQRGFTLKPGTFTFSSKESIIISLYSKEGANNYRVFLSTRYNKDSYIEKILGNQYNIINANDIITKIQELDLTH</sequence>